<evidence type="ECO:0000313" key="2">
    <source>
        <dbReference type="EMBL" id="GAA2327813.1"/>
    </source>
</evidence>
<protein>
    <submittedName>
        <fullName evidence="2">DUF1772 domain-containing protein</fullName>
    </submittedName>
</protein>
<organism evidence="2 3">
    <name type="scientific">Dactylosporangium salmoneum</name>
    <dbReference type="NCBI Taxonomy" id="53361"/>
    <lineage>
        <taxon>Bacteria</taxon>
        <taxon>Bacillati</taxon>
        <taxon>Actinomycetota</taxon>
        <taxon>Actinomycetes</taxon>
        <taxon>Micromonosporales</taxon>
        <taxon>Micromonosporaceae</taxon>
        <taxon>Dactylosporangium</taxon>
    </lineage>
</organism>
<proteinExistence type="predicted"/>
<accession>A0ABN3FDD0</accession>
<feature type="transmembrane region" description="Helical" evidence="1">
    <location>
        <begin position="75"/>
        <end position="95"/>
    </location>
</feature>
<keyword evidence="1" id="KW-1133">Transmembrane helix</keyword>
<sequence>MLAAACVVVLGLLAGEELIVRWGVQPALAALDDRAHLQARIALVRRLKVVVPILIVPAAILTSAHVVTSPGSWPGGVALLAFVLLSAFGTVPINIRINDWDADHPPPDWRRVVHRWTVIDVFRSSAAVLAFVLVVAV</sequence>
<reference evidence="2 3" key="1">
    <citation type="journal article" date="2019" name="Int. J. Syst. Evol. Microbiol.">
        <title>The Global Catalogue of Microorganisms (GCM) 10K type strain sequencing project: providing services to taxonomists for standard genome sequencing and annotation.</title>
        <authorList>
            <consortium name="The Broad Institute Genomics Platform"/>
            <consortium name="The Broad Institute Genome Sequencing Center for Infectious Disease"/>
            <person name="Wu L."/>
            <person name="Ma J."/>
        </authorList>
    </citation>
    <scope>NUCLEOTIDE SEQUENCE [LARGE SCALE GENOMIC DNA]</scope>
    <source>
        <strain evidence="2 3">JCM 3272</strain>
    </source>
</reference>
<evidence type="ECO:0000256" key="1">
    <source>
        <dbReference type="SAM" id="Phobius"/>
    </source>
</evidence>
<dbReference type="Proteomes" id="UP001501444">
    <property type="component" value="Unassembled WGS sequence"/>
</dbReference>
<comment type="caution">
    <text evidence="2">The sequence shown here is derived from an EMBL/GenBank/DDBJ whole genome shotgun (WGS) entry which is preliminary data.</text>
</comment>
<name>A0ABN3FDD0_9ACTN</name>
<feature type="transmembrane region" description="Helical" evidence="1">
    <location>
        <begin position="49"/>
        <end position="68"/>
    </location>
</feature>
<dbReference type="RefSeq" id="WP_344610430.1">
    <property type="nucleotide sequence ID" value="NZ_BAAARV010000004.1"/>
</dbReference>
<keyword evidence="1" id="KW-0812">Transmembrane</keyword>
<dbReference type="Pfam" id="PF08592">
    <property type="entry name" value="Anthrone_oxy"/>
    <property type="match status" value="1"/>
</dbReference>
<evidence type="ECO:0000313" key="3">
    <source>
        <dbReference type="Proteomes" id="UP001501444"/>
    </source>
</evidence>
<dbReference type="EMBL" id="BAAARV010000004">
    <property type="protein sequence ID" value="GAA2327813.1"/>
    <property type="molecule type" value="Genomic_DNA"/>
</dbReference>
<gene>
    <name evidence="2" type="ORF">GCM10010170_003920</name>
</gene>
<keyword evidence="1" id="KW-0472">Membrane</keyword>
<keyword evidence="3" id="KW-1185">Reference proteome</keyword>
<dbReference type="InterPro" id="IPR013901">
    <property type="entry name" value="Anthrone_oxy"/>
</dbReference>